<feature type="region of interest" description="Disordered" evidence="10">
    <location>
        <begin position="755"/>
        <end position="795"/>
    </location>
</feature>
<evidence type="ECO:0000256" key="10">
    <source>
        <dbReference type="SAM" id="MobiDB-lite"/>
    </source>
</evidence>
<evidence type="ECO:0000256" key="2">
    <source>
        <dbReference type="ARBA" id="ARBA00004496"/>
    </source>
</evidence>
<feature type="compositionally biased region" description="Polar residues" evidence="10">
    <location>
        <begin position="74"/>
        <end position="93"/>
    </location>
</feature>
<proteinExistence type="inferred from homology"/>
<accession>A0A9Y4TYA3</accession>
<feature type="compositionally biased region" description="Low complexity" evidence="10">
    <location>
        <begin position="299"/>
        <end position="316"/>
    </location>
</feature>
<evidence type="ECO:0000256" key="6">
    <source>
        <dbReference type="ARBA" id="ARBA00023163"/>
    </source>
</evidence>
<evidence type="ECO:0000256" key="5">
    <source>
        <dbReference type="ARBA" id="ARBA00023015"/>
    </source>
</evidence>
<dbReference type="GO" id="GO:0005634">
    <property type="term" value="C:nucleus"/>
    <property type="evidence" value="ECO:0007669"/>
    <property type="project" value="UniProtKB-SubCell"/>
</dbReference>
<dbReference type="InterPro" id="IPR047862">
    <property type="entry name" value="TSC22/BUN_CS"/>
</dbReference>
<keyword evidence="11" id="KW-1185">Reference proteome</keyword>
<feature type="coiled-coil region" evidence="9">
    <location>
        <begin position="714"/>
        <end position="748"/>
    </location>
</feature>
<keyword evidence="5" id="KW-0805">Transcription regulation</keyword>
<dbReference type="InterPro" id="IPR000580">
    <property type="entry name" value="TSC22/Bun"/>
</dbReference>
<dbReference type="GO" id="GO:0006357">
    <property type="term" value="P:regulation of transcription by RNA polymerase II"/>
    <property type="evidence" value="ECO:0007669"/>
    <property type="project" value="InterPro"/>
</dbReference>
<feature type="compositionally biased region" description="Polar residues" evidence="10">
    <location>
        <begin position="780"/>
        <end position="795"/>
    </location>
</feature>
<dbReference type="Pfam" id="PF01166">
    <property type="entry name" value="TSC22"/>
    <property type="match status" value="1"/>
</dbReference>
<evidence type="ECO:0000256" key="4">
    <source>
        <dbReference type="ARBA" id="ARBA00022490"/>
    </source>
</evidence>
<keyword evidence="7" id="KW-0539">Nucleus</keyword>
<organism evidence="11 12">
    <name type="scientific">Stegastes partitus</name>
    <name type="common">bicolor damselfish</name>
    <dbReference type="NCBI Taxonomy" id="144197"/>
    <lineage>
        <taxon>Eukaryota</taxon>
        <taxon>Metazoa</taxon>
        <taxon>Chordata</taxon>
        <taxon>Craniata</taxon>
        <taxon>Vertebrata</taxon>
        <taxon>Euteleostomi</taxon>
        <taxon>Actinopterygii</taxon>
        <taxon>Neopterygii</taxon>
        <taxon>Teleostei</taxon>
        <taxon>Neoteleostei</taxon>
        <taxon>Acanthomorphata</taxon>
        <taxon>Ovalentaria</taxon>
        <taxon>Pomacentridae</taxon>
        <taxon>Stegastes</taxon>
    </lineage>
</organism>
<feature type="region of interest" description="Disordered" evidence="10">
    <location>
        <begin position="276"/>
        <end position="316"/>
    </location>
</feature>
<dbReference type="Gene3D" id="1.20.5.490">
    <property type="entry name" value="Single helix bin"/>
    <property type="match status" value="1"/>
</dbReference>
<sequence>MHHQDFSGDPPGTATRKTSFHYRRGSSGASASSAAGGVATAEDNPTQAGSSSPGPHHQPQSQAAGAQVKKKSGFQITSVTSAQINVSGNNSLADDTESYDDMDESHTEDLSSSDMLDVSVSKATDTGVPERSSSDETLNSLHGVDTPGLVSPNEPLQPHSIPQGSQQHTSMVNGTMHHHYYPQQHGQAHHHHSDSLGGGEASLPTLPVAPLATSSPAMGSKAGASQTQRPPMLDNTKPASQQVAPVVGGTATDPHGQGNVNISNVSAVPAAAVPHSGPAGLDTTNVSGQVASVGGGTGPAAAAPNTQTQHTQTATGSRFRVVKLDTNSEPFRKGRWTCTEYYEKEVPHPTPSEAPKAADVAAETDAVNAGISPGVPAVQPPHTLQPYQPPSQDYTSPQAMQSPPQGLTQTTPLTYVSPQEVVGGAHMQKPVAPVTVPTVMPQVTPQAGVTQPALVIPQQLPYAVDPHQTQPQGGYPAPQLHAGVMAPANVRQPDFIQPTAPFQTQVQPPLPHVTTGLSITPVPGVMAPQPVSVTPQLPHQGQVAPPPQATFAAGQPQTLTAHPPPQPHPQPQITVPILPTHGTPYMPLTALQADLQPLLTPGTTLTHVPGGGSSIKASQLEDAQKLLLQHQGLLGLPRLAVAAGGEGATEAGGAVGTLAHIGMSAEASAFMVAAAAGLRTQHAEGDEDSSSGASVVAIDNKIEQAMDLVKSHLMYAVREEVEVLKEQIKELIERNTQLEQENNLLKNLASPEQMAQFQAQVQTGGSPTSTAQPPVPVPGGTTQALPSSQNSGSSA</sequence>
<name>A0A9Y4TYA3_9TELE</name>
<dbReference type="PANTHER" id="PTHR46745:SF1">
    <property type="entry name" value="TSC22 DOMAIN FAMILY PROTEIN 1"/>
    <property type="match status" value="1"/>
</dbReference>
<protein>
    <recommendedName>
        <fullName evidence="8">TSC22 domain family protein 1</fullName>
    </recommendedName>
</protein>
<feature type="region of interest" description="Disordered" evidence="10">
    <location>
        <begin position="1"/>
        <end position="170"/>
    </location>
</feature>
<dbReference type="CDD" id="cd21938">
    <property type="entry name" value="ZIP_TSC22D1"/>
    <property type="match status" value="1"/>
</dbReference>
<dbReference type="GO" id="GO:0043066">
    <property type="term" value="P:negative regulation of apoptotic process"/>
    <property type="evidence" value="ECO:0007669"/>
    <property type="project" value="TreeGrafter"/>
</dbReference>
<reference evidence="12" key="1">
    <citation type="submission" date="2025-08" db="UniProtKB">
        <authorList>
            <consortium name="RefSeq"/>
        </authorList>
    </citation>
    <scope>IDENTIFICATION</scope>
</reference>
<dbReference type="RefSeq" id="XP_008299992.1">
    <property type="nucleotide sequence ID" value="XM_008301770.1"/>
</dbReference>
<dbReference type="AlphaFoldDB" id="A0A9Y4TYA3"/>
<dbReference type="Proteomes" id="UP000694891">
    <property type="component" value="Unplaced"/>
</dbReference>
<feature type="compositionally biased region" description="Polar residues" evidence="10">
    <location>
        <begin position="390"/>
        <end position="402"/>
    </location>
</feature>
<comment type="similarity">
    <text evidence="3">Belongs to the TSC-22/Dip/Bun family.</text>
</comment>
<comment type="subcellular location">
    <subcellularLocation>
        <location evidence="2">Cytoplasm</location>
    </subcellularLocation>
    <subcellularLocation>
        <location evidence="1">Nucleus</location>
    </subcellularLocation>
</comment>
<feature type="region of interest" description="Disordered" evidence="10">
    <location>
        <begin position="183"/>
        <end position="262"/>
    </location>
</feature>
<evidence type="ECO:0000256" key="3">
    <source>
        <dbReference type="ARBA" id="ARBA00007908"/>
    </source>
</evidence>
<evidence type="ECO:0000256" key="9">
    <source>
        <dbReference type="SAM" id="Coils"/>
    </source>
</evidence>
<dbReference type="PROSITE" id="PS01289">
    <property type="entry name" value="TSC22"/>
    <property type="match status" value="1"/>
</dbReference>
<evidence type="ECO:0000256" key="8">
    <source>
        <dbReference type="ARBA" id="ARBA00039911"/>
    </source>
</evidence>
<feature type="compositionally biased region" description="Acidic residues" evidence="10">
    <location>
        <begin position="94"/>
        <end position="103"/>
    </location>
</feature>
<feature type="compositionally biased region" description="Polar residues" evidence="10">
    <location>
        <begin position="160"/>
        <end position="170"/>
    </location>
</feature>
<keyword evidence="9" id="KW-0175">Coiled coil</keyword>
<dbReference type="GO" id="GO:0008284">
    <property type="term" value="P:positive regulation of cell population proliferation"/>
    <property type="evidence" value="ECO:0007669"/>
    <property type="project" value="TreeGrafter"/>
</dbReference>
<feature type="region of interest" description="Disordered" evidence="10">
    <location>
        <begin position="535"/>
        <end position="573"/>
    </location>
</feature>
<keyword evidence="4" id="KW-0963">Cytoplasm</keyword>
<gene>
    <name evidence="12" type="primary">zgc:65895</name>
</gene>
<evidence type="ECO:0000313" key="12">
    <source>
        <dbReference type="RefSeq" id="XP_008299992.1"/>
    </source>
</evidence>
<feature type="compositionally biased region" description="Polar residues" evidence="10">
    <location>
        <begin position="212"/>
        <end position="229"/>
    </location>
</feature>
<keyword evidence="6" id="KW-0804">Transcription</keyword>
<feature type="compositionally biased region" description="Polar residues" evidence="10">
    <location>
        <begin position="755"/>
        <end position="772"/>
    </location>
</feature>
<evidence type="ECO:0000313" key="11">
    <source>
        <dbReference type="Proteomes" id="UP000694891"/>
    </source>
</evidence>
<dbReference type="PANTHER" id="PTHR46745">
    <property type="entry name" value="TSC22 DOMAIN FAMILY PROTEIN 1"/>
    <property type="match status" value="1"/>
</dbReference>
<dbReference type="SUPFAM" id="SSF58026">
    <property type="entry name" value="Delta-sleep-inducing peptide immunoreactive peptide"/>
    <property type="match status" value="1"/>
</dbReference>
<feature type="region of interest" description="Disordered" evidence="10">
    <location>
        <begin position="370"/>
        <end position="411"/>
    </location>
</feature>
<feature type="compositionally biased region" description="Low complexity" evidence="10">
    <location>
        <begin position="110"/>
        <end position="121"/>
    </location>
</feature>
<dbReference type="FunFam" id="1.20.5.490:FF:000002">
    <property type="entry name" value="TSC22 domain family, member 1"/>
    <property type="match status" value="1"/>
</dbReference>
<dbReference type="GeneID" id="103372194"/>
<feature type="compositionally biased region" description="Low complexity" evidence="10">
    <location>
        <begin position="25"/>
        <end position="37"/>
    </location>
</feature>
<dbReference type="GO" id="GO:0005829">
    <property type="term" value="C:cytosol"/>
    <property type="evidence" value="ECO:0007669"/>
    <property type="project" value="TreeGrafter"/>
</dbReference>
<evidence type="ECO:0000256" key="1">
    <source>
        <dbReference type="ARBA" id="ARBA00004123"/>
    </source>
</evidence>
<feature type="compositionally biased region" description="Low complexity" evidence="10">
    <location>
        <begin position="48"/>
        <end position="64"/>
    </location>
</feature>
<evidence type="ECO:0000256" key="7">
    <source>
        <dbReference type="ARBA" id="ARBA00023242"/>
    </source>
</evidence>